<keyword evidence="2" id="KW-1185">Reference proteome</keyword>
<sequence>MTLSLTTSSSLNKETCRLVVADGRDIYQHQSSVEVFLSGY</sequence>
<reference evidence="2" key="1">
    <citation type="submission" date="2017-04" db="EMBL/GenBank/DDBJ databases">
        <title>Genome evolution of the luminous symbionts of deep sea anglerfish.</title>
        <authorList>
            <person name="Hendry T.A."/>
        </authorList>
    </citation>
    <scope>NUCLEOTIDE SEQUENCE [LARGE SCALE GENOMIC DNA]</scope>
</reference>
<dbReference type="AlphaFoldDB" id="A0A2A5T5U7"/>
<protein>
    <submittedName>
        <fullName evidence="1">Uncharacterized protein</fullName>
    </submittedName>
</protein>
<evidence type="ECO:0000313" key="2">
    <source>
        <dbReference type="Proteomes" id="UP000219020"/>
    </source>
</evidence>
<dbReference type="EMBL" id="NBYY01000009">
    <property type="protein sequence ID" value="PCS23534.1"/>
    <property type="molecule type" value="Genomic_DNA"/>
</dbReference>
<gene>
    <name evidence="1" type="ORF">BTN49_0502</name>
</gene>
<proteinExistence type="predicted"/>
<name>A0A2A5T5U7_9GAMM</name>
<comment type="caution">
    <text evidence="1">The sequence shown here is derived from an EMBL/GenBank/DDBJ whole genome shotgun (WGS) entry which is preliminary data.</text>
</comment>
<dbReference type="Proteomes" id="UP000219020">
    <property type="component" value="Unassembled WGS sequence"/>
</dbReference>
<organism evidence="1 2">
    <name type="scientific">Candidatus Enterovibrio escicola</name>
    <dbReference type="NCBI Taxonomy" id="1927127"/>
    <lineage>
        <taxon>Bacteria</taxon>
        <taxon>Pseudomonadati</taxon>
        <taxon>Pseudomonadota</taxon>
        <taxon>Gammaproteobacteria</taxon>
        <taxon>Vibrionales</taxon>
        <taxon>Vibrionaceae</taxon>
        <taxon>Enterovibrio</taxon>
    </lineage>
</organism>
<evidence type="ECO:0000313" key="1">
    <source>
        <dbReference type="EMBL" id="PCS23534.1"/>
    </source>
</evidence>
<accession>A0A2A5T5U7</accession>